<dbReference type="PANTHER" id="PTHR43065">
    <property type="entry name" value="SENSOR HISTIDINE KINASE"/>
    <property type="match status" value="1"/>
</dbReference>
<dbReference type="SMART" id="SM00448">
    <property type="entry name" value="REC"/>
    <property type="match status" value="1"/>
</dbReference>
<comment type="catalytic activity">
    <reaction evidence="1">
        <text>ATP + protein L-histidine = ADP + protein N-phospho-L-histidine.</text>
        <dbReference type="EC" id="2.7.13.3"/>
    </reaction>
</comment>
<keyword evidence="10" id="KW-0472">Membrane</keyword>
<feature type="domain" description="Histidine kinase" evidence="11">
    <location>
        <begin position="480"/>
        <end position="690"/>
    </location>
</feature>
<dbReference type="InterPro" id="IPR000014">
    <property type="entry name" value="PAS"/>
</dbReference>
<organism evidence="15 16">
    <name type="scientific">Luteolibacter soli</name>
    <dbReference type="NCBI Taxonomy" id="3135280"/>
    <lineage>
        <taxon>Bacteria</taxon>
        <taxon>Pseudomonadati</taxon>
        <taxon>Verrucomicrobiota</taxon>
        <taxon>Verrucomicrobiia</taxon>
        <taxon>Verrucomicrobiales</taxon>
        <taxon>Verrucomicrobiaceae</taxon>
        <taxon>Luteolibacter</taxon>
    </lineage>
</organism>
<dbReference type="InterPro" id="IPR013656">
    <property type="entry name" value="PAS_4"/>
</dbReference>
<protein>
    <recommendedName>
        <fullName evidence="2">histidine kinase</fullName>
        <ecNumber evidence="2">2.7.13.3</ecNumber>
    </recommendedName>
</protein>
<feature type="domain" description="PAS" evidence="13">
    <location>
        <begin position="220"/>
        <end position="293"/>
    </location>
</feature>
<dbReference type="EC" id="2.7.13.3" evidence="2"/>
<evidence type="ECO:0000256" key="3">
    <source>
        <dbReference type="ARBA" id="ARBA00022553"/>
    </source>
</evidence>
<dbReference type="Pfam" id="PF00072">
    <property type="entry name" value="Response_reg"/>
    <property type="match status" value="1"/>
</dbReference>
<dbReference type="Gene3D" id="2.10.70.100">
    <property type="match status" value="1"/>
</dbReference>
<dbReference type="PROSITE" id="PS50110">
    <property type="entry name" value="RESPONSE_REGULATORY"/>
    <property type="match status" value="1"/>
</dbReference>
<dbReference type="Gene3D" id="3.30.450.20">
    <property type="entry name" value="PAS domain"/>
    <property type="match status" value="3"/>
</dbReference>
<evidence type="ECO:0000256" key="6">
    <source>
        <dbReference type="ARBA" id="ARBA00022777"/>
    </source>
</evidence>
<dbReference type="SMART" id="SM00091">
    <property type="entry name" value="PAS"/>
    <property type="match status" value="2"/>
</dbReference>
<keyword evidence="7" id="KW-0067">ATP-binding</keyword>
<evidence type="ECO:0000256" key="8">
    <source>
        <dbReference type="ARBA" id="ARBA00023012"/>
    </source>
</evidence>
<dbReference type="InterPro" id="IPR035965">
    <property type="entry name" value="PAS-like_dom_sf"/>
</dbReference>
<dbReference type="Pfam" id="PF02518">
    <property type="entry name" value="HATPase_c"/>
    <property type="match status" value="1"/>
</dbReference>
<evidence type="ECO:0000256" key="7">
    <source>
        <dbReference type="ARBA" id="ARBA00022840"/>
    </source>
</evidence>
<evidence type="ECO:0000256" key="5">
    <source>
        <dbReference type="ARBA" id="ARBA00022741"/>
    </source>
</evidence>
<feature type="transmembrane region" description="Helical" evidence="10">
    <location>
        <begin position="7"/>
        <end position="23"/>
    </location>
</feature>
<comment type="caution">
    <text evidence="15">The sequence shown here is derived from an EMBL/GenBank/DDBJ whole genome shotgun (WGS) entry which is preliminary data.</text>
</comment>
<dbReference type="InterPro" id="IPR001789">
    <property type="entry name" value="Sig_transdc_resp-reg_receiver"/>
</dbReference>
<evidence type="ECO:0000256" key="9">
    <source>
        <dbReference type="PROSITE-ProRule" id="PRU00169"/>
    </source>
</evidence>
<feature type="domain" description="PAC" evidence="14">
    <location>
        <begin position="167"/>
        <end position="219"/>
    </location>
</feature>
<dbReference type="EMBL" id="JBBUKT010000001">
    <property type="protein sequence ID" value="MEK7949552.1"/>
    <property type="molecule type" value="Genomic_DNA"/>
</dbReference>
<dbReference type="InterPro" id="IPR004358">
    <property type="entry name" value="Sig_transdc_His_kin-like_C"/>
</dbReference>
<dbReference type="InterPro" id="IPR036097">
    <property type="entry name" value="HisK_dim/P_sf"/>
</dbReference>
<dbReference type="Pfam" id="PF00512">
    <property type="entry name" value="HisKA"/>
    <property type="match status" value="1"/>
</dbReference>
<dbReference type="PROSITE" id="PS50109">
    <property type="entry name" value="HIS_KIN"/>
    <property type="match status" value="1"/>
</dbReference>
<evidence type="ECO:0000259" key="13">
    <source>
        <dbReference type="PROSITE" id="PS50112"/>
    </source>
</evidence>
<dbReference type="RefSeq" id="WP_341402970.1">
    <property type="nucleotide sequence ID" value="NZ_JBBUKT010000001.1"/>
</dbReference>
<evidence type="ECO:0000256" key="2">
    <source>
        <dbReference type="ARBA" id="ARBA00012438"/>
    </source>
</evidence>
<dbReference type="Gene3D" id="3.40.50.2300">
    <property type="match status" value="1"/>
</dbReference>
<name>A0ABU9ARW3_9BACT</name>
<dbReference type="Pfam" id="PF08447">
    <property type="entry name" value="PAS_3"/>
    <property type="match status" value="2"/>
</dbReference>
<dbReference type="CDD" id="cd00130">
    <property type="entry name" value="PAS"/>
    <property type="match status" value="2"/>
</dbReference>
<dbReference type="NCBIfam" id="TIGR00229">
    <property type="entry name" value="sensory_box"/>
    <property type="match status" value="2"/>
</dbReference>
<dbReference type="InterPro" id="IPR013655">
    <property type="entry name" value="PAS_fold_3"/>
</dbReference>
<dbReference type="SMART" id="SM00387">
    <property type="entry name" value="HATPase_c"/>
    <property type="match status" value="1"/>
</dbReference>
<dbReference type="InterPro" id="IPR011006">
    <property type="entry name" value="CheY-like_superfamily"/>
</dbReference>
<dbReference type="PROSITE" id="PS50112">
    <property type="entry name" value="PAS"/>
    <property type="match status" value="2"/>
</dbReference>
<dbReference type="Pfam" id="PF08448">
    <property type="entry name" value="PAS_4"/>
    <property type="match status" value="1"/>
</dbReference>
<feature type="domain" description="PAC" evidence="14">
    <location>
        <begin position="415"/>
        <end position="467"/>
    </location>
</feature>
<keyword evidence="8" id="KW-0902">Two-component regulatory system</keyword>
<evidence type="ECO:0000256" key="1">
    <source>
        <dbReference type="ARBA" id="ARBA00000085"/>
    </source>
</evidence>
<accession>A0ABU9ARW3</accession>
<dbReference type="InterPro" id="IPR000700">
    <property type="entry name" value="PAS-assoc_C"/>
</dbReference>
<dbReference type="SUPFAM" id="SSF55785">
    <property type="entry name" value="PYP-like sensor domain (PAS domain)"/>
    <property type="match status" value="3"/>
</dbReference>
<dbReference type="PANTHER" id="PTHR43065:SF46">
    <property type="entry name" value="C4-DICARBOXYLATE TRANSPORT SENSOR PROTEIN DCTB"/>
    <property type="match status" value="1"/>
</dbReference>
<keyword evidence="16" id="KW-1185">Reference proteome</keyword>
<dbReference type="InterPro" id="IPR003594">
    <property type="entry name" value="HATPase_dom"/>
</dbReference>
<dbReference type="SUPFAM" id="SSF52172">
    <property type="entry name" value="CheY-like"/>
    <property type="match status" value="1"/>
</dbReference>
<evidence type="ECO:0000313" key="15">
    <source>
        <dbReference type="EMBL" id="MEK7949552.1"/>
    </source>
</evidence>
<evidence type="ECO:0000259" key="14">
    <source>
        <dbReference type="PROSITE" id="PS50113"/>
    </source>
</evidence>
<evidence type="ECO:0000259" key="11">
    <source>
        <dbReference type="PROSITE" id="PS50109"/>
    </source>
</evidence>
<feature type="domain" description="PAC" evidence="14">
    <location>
        <begin position="295"/>
        <end position="347"/>
    </location>
</feature>
<dbReference type="Gene3D" id="3.30.565.10">
    <property type="entry name" value="Histidine kinase-like ATPase, C-terminal domain"/>
    <property type="match status" value="1"/>
</dbReference>
<dbReference type="SMART" id="SM00388">
    <property type="entry name" value="HisKA"/>
    <property type="match status" value="1"/>
</dbReference>
<reference evidence="15 16" key="1">
    <citation type="submission" date="2024-04" db="EMBL/GenBank/DDBJ databases">
        <title>Luteolibacter sp. isolated from soil.</title>
        <authorList>
            <person name="An J."/>
        </authorList>
    </citation>
    <scope>NUCLEOTIDE SEQUENCE [LARGE SCALE GENOMIC DNA]</scope>
    <source>
        <strain evidence="15 16">Y139</strain>
    </source>
</reference>
<evidence type="ECO:0000256" key="10">
    <source>
        <dbReference type="SAM" id="Phobius"/>
    </source>
</evidence>
<dbReference type="PROSITE" id="PS50113">
    <property type="entry name" value="PAC"/>
    <property type="match status" value="3"/>
</dbReference>
<dbReference type="Proteomes" id="UP001371305">
    <property type="component" value="Unassembled WGS sequence"/>
</dbReference>
<dbReference type="InterPro" id="IPR005467">
    <property type="entry name" value="His_kinase_dom"/>
</dbReference>
<keyword evidence="4" id="KW-0808">Transferase</keyword>
<dbReference type="InterPro" id="IPR036890">
    <property type="entry name" value="HATPase_C_sf"/>
</dbReference>
<dbReference type="SUPFAM" id="SSF55874">
    <property type="entry name" value="ATPase domain of HSP90 chaperone/DNA topoisomerase II/histidine kinase"/>
    <property type="match status" value="1"/>
</dbReference>
<proteinExistence type="predicted"/>
<dbReference type="SUPFAM" id="SSF47384">
    <property type="entry name" value="Homodimeric domain of signal transducing histidine kinase"/>
    <property type="match status" value="1"/>
</dbReference>
<keyword evidence="6" id="KW-0418">Kinase</keyword>
<feature type="domain" description="PAS" evidence="13">
    <location>
        <begin position="344"/>
        <end position="413"/>
    </location>
</feature>
<feature type="modified residue" description="4-aspartylphosphate" evidence="9">
    <location>
        <position position="762"/>
    </location>
</feature>
<dbReference type="SMART" id="SM00086">
    <property type="entry name" value="PAC"/>
    <property type="match status" value="3"/>
</dbReference>
<evidence type="ECO:0000313" key="16">
    <source>
        <dbReference type="Proteomes" id="UP001371305"/>
    </source>
</evidence>
<dbReference type="Gene3D" id="1.10.287.130">
    <property type="match status" value="1"/>
</dbReference>
<keyword evidence="3 9" id="KW-0597">Phosphoprotein</keyword>
<feature type="domain" description="Response regulatory" evidence="12">
    <location>
        <begin position="711"/>
        <end position="825"/>
    </location>
</feature>
<sequence length="830" mass="91638">MARRRAWRIVAGYGIFAALWIVLSDHALAPLMPRPELMMHWSMVKGLAFVALTSLLLWILVRRTYGAIEAGYQSLQVSEGEQRELARQLAAERSRLVEAQRVAAIGWWEEDLKNGGVVWSDEMHGIFETDAASFVPSFERVLRRMPDDDGGRIKKAVEDSLAGHGSGAVDHRILMDGGRVKHLEVSWKVFRDDAGRPCRMLGICRDVTERHAAQQALRDSETRFREMADNIGEIFYSYDMIQGRLLYASPAYESIWGHSREEIFADPGSYLKHVLPEDVPAMNEVARRKLAGEQTEIDFRIRWPKGEVRWLSDHAVPIIDATGRVERIVGTVRDITAAKVAESQLAEQAALIEKARDAIIVLGLDQQVIYWNHGAELLYGWSAGAVTGRSVRELLYQDETAFMDAIRTVLKEGVWAGEIGQFTRSGQAVTVDGRWTLLRDPDGKPRSILSINTDITGRKQLEQQFLRAQRMESIGTLAGGIAHDLNNVLAPVIMSVDLLKHRLADPADREILDIVGASARRGADMVQQILSFARGMEGRRVEVDVSRILQEVVRIIGDTFPKSIRVELEMATGLHPVHADPTQLHQVLLNLCVNARDAMPEGGVLRLRAANASNEEPLVRIEVEDTGTGIPAGLLDKIFDPFFTSKEPGKGTGLGLSTALAIVRGHGGSLEVSSALGVGTVFTVFLPALRRAGEKPVTTVSPALPRGRGETVLVVDDESSIRLITRQTLEAYGYEVLDAADGAEGIALFIGRRFEIDVVLTDMAMPRLDGHALIRELHRIDPAVPVIGVSGVSSIQPLDEEKETVRFLPKPYTTSALLTALREVLDVAVR</sequence>
<dbReference type="InterPro" id="IPR003661">
    <property type="entry name" value="HisK_dim/P_dom"/>
</dbReference>
<dbReference type="PRINTS" id="PR00344">
    <property type="entry name" value="BCTRLSENSOR"/>
</dbReference>
<evidence type="ECO:0000256" key="4">
    <source>
        <dbReference type="ARBA" id="ARBA00022679"/>
    </source>
</evidence>
<gene>
    <name evidence="15" type="ORF">WKV53_03545</name>
</gene>
<dbReference type="InterPro" id="IPR001610">
    <property type="entry name" value="PAC"/>
</dbReference>
<keyword evidence="5" id="KW-0547">Nucleotide-binding</keyword>
<evidence type="ECO:0000259" key="12">
    <source>
        <dbReference type="PROSITE" id="PS50110"/>
    </source>
</evidence>
<keyword evidence="10" id="KW-1133">Transmembrane helix</keyword>
<dbReference type="CDD" id="cd00082">
    <property type="entry name" value="HisKA"/>
    <property type="match status" value="1"/>
</dbReference>
<keyword evidence="10" id="KW-0812">Transmembrane</keyword>